<dbReference type="GO" id="GO:0009307">
    <property type="term" value="P:DNA restriction-modification system"/>
    <property type="evidence" value="ECO:0007669"/>
    <property type="project" value="UniProtKB-KW"/>
</dbReference>
<keyword evidence="11" id="KW-1185">Reference proteome</keyword>
<dbReference type="OrthoDB" id="38200at2157"/>
<evidence type="ECO:0000313" key="11">
    <source>
        <dbReference type="Proteomes" id="UP000198848"/>
    </source>
</evidence>
<dbReference type="PRINTS" id="PR00508">
    <property type="entry name" value="S21N4MTFRASE"/>
</dbReference>
<dbReference type="EMBL" id="FNLC01000001">
    <property type="protein sequence ID" value="SDQ62766.1"/>
    <property type="molecule type" value="Genomic_DNA"/>
</dbReference>
<organism evidence="10 11">
    <name type="scientific">Natronobacterium texcoconense</name>
    <dbReference type="NCBI Taxonomy" id="1095778"/>
    <lineage>
        <taxon>Archaea</taxon>
        <taxon>Methanobacteriati</taxon>
        <taxon>Methanobacteriota</taxon>
        <taxon>Stenosarchaea group</taxon>
        <taxon>Halobacteria</taxon>
        <taxon>Halobacteriales</taxon>
        <taxon>Natrialbaceae</taxon>
        <taxon>Natronobacterium</taxon>
    </lineage>
</organism>
<evidence type="ECO:0000256" key="3">
    <source>
        <dbReference type="ARBA" id="ARBA00022679"/>
    </source>
</evidence>
<dbReference type="STRING" id="1095778.SAMN04489842_1381"/>
<proteinExistence type="inferred from homology"/>
<dbReference type="InterPro" id="IPR017985">
    <property type="entry name" value="MeTrfase_CN4_CS"/>
</dbReference>
<dbReference type="AlphaFoldDB" id="A0A1H1CGC2"/>
<evidence type="ECO:0000256" key="7">
    <source>
        <dbReference type="ARBA" id="ARBA00049120"/>
    </source>
</evidence>
<dbReference type="GO" id="GO:0015667">
    <property type="term" value="F:site-specific DNA-methyltransferase (cytosine-N4-specific) activity"/>
    <property type="evidence" value="ECO:0007669"/>
    <property type="project" value="UniProtKB-EC"/>
</dbReference>
<dbReference type="InterPro" id="IPR001091">
    <property type="entry name" value="RM_Methyltransferase"/>
</dbReference>
<keyword evidence="4 8" id="KW-0949">S-adenosyl-L-methionine</keyword>
<keyword evidence="6" id="KW-0238">DNA-binding</keyword>
<sequence>MTDLDTFDGLEVYWSSSENMDEVEDGTVQSVITSPPYWDLKDYGHENQIGTADESYEHYHDRMEAVWSECYDVLRTDGTMWVVVDTVMERGDLQLLPYHIAERAEDVGFVLQDLVTWYKPTAIAGMTDRNVVNKREYVVYLSKSKHHKFREEEGQNGPEDPAIAEEHRLGNLWRHPVKRGSVGQNVLHKAPYPTSLIDRIAKISTEPGDTILDPFFGSGTTAASALELDRRCIGYELNEEFREVIGERLVSVQQRSLTEF</sequence>
<dbReference type="GO" id="GO:0032259">
    <property type="term" value="P:methylation"/>
    <property type="evidence" value="ECO:0007669"/>
    <property type="project" value="UniProtKB-KW"/>
</dbReference>
<dbReference type="Pfam" id="PF01555">
    <property type="entry name" value="N6_N4_Mtase"/>
    <property type="match status" value="1"/>
</dbReference>
<dbReference type="EC" id="2.1.1.113" evidence="8"/>
<dbReference type="PROSITE" id="PS00093">
    <property type="entry name" value="N4_MTASE"/>
    <property type="match status" value="1"/>
</dbReference>
<evidence type="ECO:0000259" key="9">
    <source>
        <dbReference type="Pfam" id="PF01555"/>
    </source>
</evidence>
<dbReference type="InterPro" id="IPR029063">
    <property type="entry name" value="SAM-dependent_MTases_sf"/>
</dbReference>
<dbReference type="RefSeq" id="WP_090379154.1">
    <property type="nucleotide sequence ID" value="NZ_FNLC01000001.1"/>
</dbReference>
<gene>
    <name evidence="10" type="ORF">SAMN04489842_1381</name>
</gene>
<evidence type="ECO:0000256" key="5">
    <source>
        <dbReference type="ARBA" id="ARBA00022747"/>
    </source>
</evidence>
<dbReference type="Gene3D" id="3.40.50.150">
    <property type="entry name" value="Vaccinia Virus protein VP39"/>
    <property type="match status" value="1"/>
</dbReference>
<keyword evidence="3" id="KW-0808">Transferase</keyword>
<dbReference type="InterPro" id="IPR002941">
    <property type="entry name" value="DNA_methylase_N4/N6"/>
</dbReference>
<name>A0A1H1CGC2_NATTX</name>
<evidence type="ECO:0000256" key="2">
    <source>
        <dbReference type="ARBA" id="ARBA00022603"/>
    </source>
</evidence>
<evidence type="ECO:0000256" key="8">
    <source>
        <dbReference type="RuleBase" id="RU362026"/>
    </source>
</evidence>
<feature type="domain" description="DNA methylase N-4/N-6" evidence="9">
    <location>
        <begin position="28"/>
        <end position="245"/>
    </location>
</feature>
<evidence type="ECO:0000313" key="10">
    <source>
        <dbReference type="EMBL" id="SDQ62766.1"/>
    </source>
</evidence>
<evidence type="ECO:0000256" key="4">
    <source>
        <dbReference type="ARBA" id="ARBA00022691"/>
    </source>
</evidence>
<dbReference type="GO" id="GO:0003677">
    <property type="term" value="F:DNA binding"/>
    <property type="evidence" value="ECO:0007669"/>
    <property type="project" value="UniProtKB-KW"/>
</dbReference>
<keyword evidence="2 8" id="KW-0489">Methyltransferase</keyword>
<keyword evidence="5 8" id="KW-0680">Restriction system</keyword>
<reference evidence="11" key="1">
    <citation type="submission" date="2016-10" db="EMBL/GenBank/DDBJ databases">
        <authorList>
            <person name="Varghese N."/>
            <person name="Submissions S."/>
        </authorList>
    </citation>
    <scope>NUCLEOTIDE SEQUENCE [LARGE SCALE GENOMIC DNA]</scope>
    <source>
        <strain evidence="11">DSM 24767</strain>
    </source>
</reference>
<comment type="similarity">
    <text evidence="1">Belongs to the N(4)/N(6)-methyltransferase family. N(4) subfamily.</text>
</comment>
<dbReference type="SUPFAM" id="SSF53335">
    <property type="entry name" value="S-adenosyl-L-methionine-dependent methyltransferases"/>
    <property type="match status" value="1"/>
</dbReference>
<evidence type="ECO:0000256" key="6">
    <source>
        <dbReference type="ARBA" id="ARBA00023125"/>
    </source>
</evidence>
<dbReference type="GO" id="GO:0008170">
    <property type="term" value="F:N-methyltransferase activity"/>
    <property type="evidence" value="ECO:0007669"/>
    <property type="project" value="InterPro"/>
</dbReference>
<evidence type="ECO:0000256" key="1">
    <source>
        <dbReference type="ARBA" id="ARBA00010203"/>
    </source>
</evidence>
<comment type="catalytic activity">
    <reaction evidence="7 8">
        <text>a 2'-deoxycytidine in DNA + S-adenosyl-L-methionine = an N(4)-methyl-2'-deoxycytidine in DNA + S-adenosyl-L-homocysteine + H(+)</text>
        <dbReference type="Rhea" id="RHEA:16857"/>
        <dbReference type="Rhea" id="RHEA-COMP:11369"/>
        <dbReference type="Rhea" id="RHEA-COMP:13674"/>
        <dbReference type="ChEBI" id="CHEBI:15378"/>
        <dbReference type="ChEBI" id="CHEBI:57856"/>
        <dbReference type="ChEBI" id="CHEBI:59789"/>
        <dbReference type="ChEBI" id="CHEBI:85452"/>
        <dbReference type="ChEBI" id="CHEBI:137933"/>
        <dbReference type="EC" id="2.1.1.113"/>
    </reaction>
</comment>
<accession>A0A1H1CGC2</accession>
<dbReference type="Proteomes" id="UP000198848">
    <property type="component" value="Unassembled WGS sequence"/>
</dbReference>
<protein>
    <recommendedName>
        <fullName evidence="8">Type II methyltransferase</fullName>
        <ecNumber evidence="8">2.1.1.113</ecNumber>
    </recommendedName>
    <alternativeName>
        <fullName evidence="8">N-4 cytosine-specific methyltransferase</fullName>
    </alternativeName>
</protein>